<dbReference type="Gene3D" id="1.25.40.20">
    <property type="entry name" value="Ankyrin repeat-containing domain"/>
    <property type="match status" value="9"/>
</dbReference>
<dbReference type="PRINTS" id="PR01415">
    <property type="entry name" value="ANKYRIN"/>
</dbReference>
<evidence type="ECO:0000256" key="1">
    <source>
        <dbReference type="ARBA" id="ARBA00022737"/>
    </source>
</evidence>
<dbReference type="InterPro" id="IPR008271">
    <property type="entry name" value="Ser/Thr_kinase_AS"/>
</dbReference>
<dbReference type="InterPro" id="IPR011009">
    <property type="entry name" value="Kinase-like_dom_sf"/>
</dbReference>
<dbReference type="SMART" id="SM00220">
    <property type="entry name" value="S_TKc"/>
    <property type="match status" value="1"/>
</dbReference>
<keyword evidence="1" id="KW-0677">Repeat</keyword>
<dbReference type="STRING" id="695850.A0A067BPM1"/>
<feature type="repeat" description="ANK" evidence="3">
    <location>
        <begin position="364"/>
        <end position="396"/>
    </location>
</feature>
<dbReference type="InterPro" id="IPR001245">
    <property type="entry name" value="Ser-Thr/Tyr_kinase_cat_dom"/>
</dbReference>
<dbReference type="GO" id="GO:0005524">
    <property type="term" value="F:ATP binding"/>
    <property type="evidence" value="ECO:0007669"/>
    <property type="project" value="InterPro"/>
</dbReference>
<dbReference type="PROSITE" id="PS00108">
    <property type="entry name" value="PROTEIN_KINASE_ST"/>
    <property type="match status" value="1"/>
</dbReference>
<dbReference type="Gene3D" id="1.10.510.10">
    <property type="entry name" value="Transferase(Phosphotransferase) domain 1"/>
    <property type="match status" value="1"/>
</dbReference>
<dbReference type="InterPro" id="IPR002110">
    <property type="entry name" value="Ankyrin_rpt"/>
</dbReference>
<reference evidence="5 6" key="1">
    <citation type="journal article" date="2013" name="PLoS Genet.">
        <title>Distinctive expansion of potential virulence genes in the genome of the oomycete fish pathogen Saprolegnia parasitica.</title>
        <authorList>
            <person name="Jiang R.H."/>
            <person name="de Bruijn I."/>
            <person name="Haas B.J."/>
            <person name="Belmonte R."/>
            <person name="Lobach L."/>
            <person name="Christie J."/>
            <person name="van den Ackerveken G."/>
            <person name="Bottin A."/>
            <person name="Bulone V."/>
            <person name="Diaz-Moreno S.M."/>
            <person name="Dumas B."/>
            <person name="Fan L."/>
            <person name="Gaulin E."/>
            <person name="Govers F."/>
            <person name="Grenville-Briggs L.J."/>
            <person name="Horner N.R."/>
            <person name="Levin J.Z."/>
            <person name="Mammella M."/>
            <person name="Meijer H.J."/>
            <person name="Morris P."/>
            <person name="Nusbaum C."/>
            <person name="Oome S."/>
            <person name="Phillips A.J."/>
            <person name="van Rooyen D."/>
            <person name="Rzeszutek E."/>
            <person name="Saraiva M."/>
            <person name="Secombes C.J."/>
            <person name="Seidl M.F."/>
            <person name="Snel B."/>
            <person name="Stassen J.H."/>
            <person name="Sykes S."/>
            <person name="Tripathy S."/>
            <person name="van den Berg H."/>
            <person name="Vega-Arreguin J.C."/>
            <person name="Wawra S."/>
            <person name="Young S.K."/>
            <person name="Zeng Q."/>
            <person name="Dieguez-Uribeondo J."/>
            <person name="Russ C."/>
            <person name="Tyler B.M."/>
            <person name="van West P."/>
        </authorList>
    </citation>
    <scope>NUCLEOTIDE SEQUENCE [LARGE SCALE GENOMIC DNA]</scope>
    <source>
        <strain evidence="5 6">CBS 223.65</strain>
    </source>
</reference>
<evidence type="ECO:0000313" key="6">
    <source>
        <dbReference type="Proteomes" id="UP000030745"/>
    </source>
</evidence>
<keyword evidence="5" id="KW-0418">Kinase</keyword>
<dbReference type="PANTHER" id="PTHR24126:SF14">
    <property type="entry name" value="ANK_REP_REGION DOMAIN-CONTAINING PROTEIN"/>
    <property type="match status" value="1"/>
</dbReference>
<dbReference type="PROSITE" id="PS50088">
    <property type="entry name" value="ANK_REPEAT"/>
    <property type="match status" value="14"/>
</dbReference>
<accession>A0A067BPM1</accession>
<dbReference type="Pfam" id="PF00069">
    <property type="entry name" value="Pkinase"/>
    <property type="match status" value="1"/>
</dbReference>
<feature type="repeat" description="ANK" evidence="3">
    <location>
        <begin position="298"/>
        <end position="330"/>
    </location>
</feature>
<dbReference type="RefSeq" id="XP_012210593.1">
    <property type="nucleotide sequence ID" value="XM_012355203.1"/>
</dbReference>
<feature type="repeat" description="ANK" evidence="3">
    <location>
        <begin position="70"/>
        <end position="102"/>
    </location>
</feature>
<organism evidence="5 6">
    <name type="scientific">Saprolegnia parasitica (strain CBS 223.65)</name>
    <dbReference type="NCBI Taxonomy" id="695850"/>
    <lineage>
        <taxon>Eukaryota</taxon>
        <taxon>Sar</taxon>
        <taxon>Stramenopiles</taxon>
        <taxon>Oomycota</taxon>
        <taxon>Saprolegniomycetes</taxon>
        <taxon>Saprolegniales</taxon>
        <taxon>Saprolegniaceae</taxon>
        <taxon>Saprolegnia</taxon>
    </lineage>
</organism>
<sequence>MAWGEKELLYAAADGRLYEVKDFVEEEGVDPNFRDGDGDTPLIRAARDNYLEVVRLLLAANADVNATNYDGATALHVAAANGYEAIAQLLLAKTASLSIYSDHRGNLPLHLAAANGHLTIVDRLLKDSTLSGLNCTNNEGWSPLTVAVQSGHAPVVSRLLQSGASLDFTASNGWTLLHEAAATGNLKVIQALLSTQLNIFAKTTAGETPLMTATRKQRPNIILQAFRDIEAAENKRFLDAVRSGEKAHVDSLLKKGVNVDTKDATGFSALHVAASLDQLTVALLLVAAGTTLDAADADGPTALHTAASANCVRVAELLVVAGAKLDATDLDRRQPLHVAAMQGHAAVAQCLLERGADINALDGAGMTPLHHAAMKGSGAVVKLLLKANASVSAQNKKGETSLHVAVTKNHVAFVQLLLAQDATLPQHGDKFGNVPLHLAAACGQVTIVDALLKNVDKSGIDAINHEGDSPLVIAVKKGHVDVVSRLLQAKASLRCTTSTGWTLLHEAAASGNLKVIQALVETPLNIVAKTTASETPLKIAIDKQHADDVLQALRDAEAAANRRFLDAVSSGDVELVDACLNKGVDINTTDEKGRTALHVAVTKNHADVVEQLVRGGATLVVCDAAGTSPLFLAAQQDKAAMADVLLTSFEAMATCIRLSYAEAVDKGHKAVTDVLFPHLQQRVADSDPDPEADRAAKEASRDALLSIFRVALDKADMEATLVKAVVVGHVDAVQCLLAMGADPTTMRPEQDGWTLLALAIRQANDAVAQVLYPYLYPGPTAATADALVIEGEIFGGPAVTVNKATYGGKAVVTKGPSFPIPREIKNFMKEIDTMRTCTSPYLQPLLAVLDNGSEKPHFVPPETFLYSPTMIMEYMELGDLHKYLQKKRYTHVEMELSTSEVALVVALALADLHRRKVIHRDVKSLNIFLSKTHYVRLGDLGSARAHDPAQVMSSNAGTLIWTAPEVLRDPDHAGEGRMYTTAADIYSFGVVLTELDTGELPFHDIVGSERGSILTKVLAGELHPTMSATCPLWLQTLANQCMAFDPTNRPTADAIVQELLLHRHDDAPASTDDVLAPSPNTSAAP</sequence>
<dbReference type="SUPFAM" id="SSF56112">
    <property type="entry name" value="Protein kinase-like (PK-like)"/>
    <property type="match status" value="1"/>
</dbReference>
<keyword evidence="6" id="KW-1185">Reference proteome</keyword>
<dbReference type="PROSITE" id="PS50297">
    <property type="entry name" value="ANK_REP_REGION"/>
    <property type="match status" value="14"/>
</dbReference>
<dbReference type="AlphaFoldDB" id="A0A067BPM1"/>
<dbReference type="GeneID" id="24137626"/>
<dbReference type="EMBL" id="KK583404">
    <property type="protein sequence ID" value="KDO18700.1"/>
    <property type="molecule type" value="Genomic_DNA"/>
</dbReference>
<dbReference type="SMART" id="SM00248">
    <property type="entry name" value="ANK"/>
    <property type="match status" value="18"/>
</dbReference>
<dbReference type="PANTHER" id="PTHR24126">
    <property type="entry name" value="ANKYRIN REPEAT, PH AND SEC7 DOMAIN CONTAINING PROTEIN SECG-RELATED"/>
    <property type="match status" value="1"/>
</dbReference>
<dbReference type="InterPro" id="IPR036770">
    <property type="entry name" value="Ankyrin_rpt-contain_sf"/>
</dbReference>
<protein>
    <submittedName>
        <fullName evidence="5">TKL protein kinase</fullName>
    </submittedName>
</protein>
<evidence type="ECO:0000256" key="3">
    <source>
        <dbReference type="PROSITE-ProRule" id="PRU00023"/>
    </source>
</evidence>
<evidence type="ECO:0000313" key="5">
    <source>
        <dbReference type="EMBL" id="KDO18700.1"/>
    </source>
</evidence>
<dbReference type="GO" id="GO:0004672">
    <property type="term" value="F:protein kinase activity"/>
    <property type="evidence" value="ECO:0007669"/>
    <property type="project" value="InterPro"/>
</dbReference>
<feature type="repeat" description="ANK" evidence="3">
    <location>
        <begin position="466"/>
        <end position="498"/>
    </location>
</feature>
<evidence type="ECO:0000256" key="2">
    <source>
        <dbReference type="ARBA" id="ARBA00023043"/>
    </source>
</evidence>
<dbReference type="VEuPathDB" id="FungiDB:SPRG_15955"/>
<feature type="repeat" description="ANK" evidence="3">
    <location>
        <begin position="104"/>
        <end position="126"/>
    </location>
</feature>
<feature type="repeat" description="ANK" evidence="3">
    <location>
        <begin position="172"/>
        <end position="204"/>
    </location>
</feature>
<feature type="repeat" description="ANK" evidence="3">
    <location>
        <begin position="592"/>
        <end position="624"/>
    </location>
</feature>
<gene>
    <name evidence="5" type="ORF">SPRG_15955</name>
</gene>
<dbReference type="KEGG" id="spar:SPRG_15955"/>
<dbReference type="PRINTS" id="PR00109">
    <property type="entry name" value="TYRKINASE"/>
</dbReference>
<feature type="repeat" description="ANK" evidence="3">
    <location>
        <begin position="331"/>
        <end position="363"/>
    </location>
</feature>
<dbReference type="Proteomes" id="UP000030745">
    <property type="component" value="Unassembled WGS sequence"/>
</dbReference>
<dbReference type="OMA" id="MRTCTSP"/>
<name>A0A067BPM1_SAPPC</name>
<keyword evidence="5" id="KW-0808">Transferase</keyword>
<dbReference type="OrthoDB" id="341259at2759"/>
<feature type="repeat" description="ANK" evidence="3">
    <location>
        <begin position="265"/>
        <end position="297"/>
    </location>
</feature>
<dbReference type="InterPro" id="IPR000719">
    <property type="entry name" value="Prot_kinase_dom"/>
</dbReference>
<feature type="repeat" description="ANK" evidence="3">
    <location>
        <begin position="499"/>
        <end position="531"/>
    </location>
</feature>
<feature type="repeat" description="ANK" evidence="3">
    <location>
        <begin position="397"/>
        <end position="429"/>
    </location>
</feature>
<evidence type="ECO:0000259" key="4">
    <source>
        <dbReference type="PROSITE" id="PS50011"/>
    </source>
</evidence>
<feature type="domain" description="Protein kinase" evidence="4">
    <location>
        <begin position="787"/>
        <end position="1061"/>
    </location>
</feature>
<dbReference type="Pfam" id="PF00023">
    <property type="entry name" value="Ank"/>
    <property type="match status" value="2"/>
</dbReference>
<feature type="repeat" description="ANK" evidence="3">
    <location>
        <begin position="37"/>
        <end position="69"/>
    </location>
</feature>
<dbReference type="PROSITE" id="PS50011">
    <property type="entry name" value="PROTEIN_KINASE_DOM"/>
    <property type="match status" value="1"/>
</dbReference>
<proteinExistence type="predicted"/>
<feature type="repeat" description="ANK" evidence="3">
    <location>
        <begin position="431"/>
        <end position="454"/>
    </location>
</feature>
<dbReference type="SUPFAM" id="SSF48403">
    <property type="entry name" value="Ankyrin repeat"/>
    <property type="match status" value="3"/>
</dbReference>
<keyword evidence="2 3" id="KW-0040">ANK repeat</keyword>
<feature type="repeat" description="ANK" evidence="3">
    <location>
        <begin position="139"/>
        <end position="171"/>
    </location>
</feature>
<dbReference type="Pfam" id="PF12796">
    <property type="entry name" value="Ank_2"/>
    <property type="match status" value="6"/>
</dbReference>